<dbReference type="EMBL" id="FMJD01000005">
    <property type="protein sequence ID" value="SCM74663.1"/>
    <property type="molecule type" value="Genomic_DNA"/>
</dbReference>
<evidence type="ECO:0000256" key="1">
    <source>
        <dbReference type="ARBA" id="ARBA00008231"/>
    </source>
</evidence>
<protein>
    <submittedName>
        <fullName evidence="4">ATP12 chaperone protein</fullName>
    </submittedName>
</protein>
<proteinExistence type="inferred from homology"/>
<name>A0A212LAR5_9HYPH</name>
<comment type="similarity">
    <text evidence="1">Belongs to the ATP12 family.</text>
</comment>
<gene>
    <name evidence="4" type="ORF">KL86PLE_130304</name>
</gene>
<dbReference type="Pfam" id="PF07542">
    <property type="entry name" value="ATP12"/>
    <property type="match status" value="1"/>
</dbReference>
<dbReference type="Gene3D" id="1.10.3580.10">
    <property type="entry name" value="ATP12 ATPase"/>
    <property type="match status" value="1"/>
</dbReference>
<dbReference type="PANTHER" id="PTHR21013:SF10">
    <property type="entry name" value="ATP SYNTHASE MITOCHONDRIAL F1 COMPLEX ASSEMBLY FACTOR 2"/>
    <property type="match status" value="1"/>
</dbReference>
<dbReference type="Gene3D" id="3.30.2180.10">
    <property type="entry name" value="ATP12-like"/>
    <property type="match status" value="1"/>
</dbReference>
<evidence type="ECO:0000256" key="3">
    <source>
        <dbReference type="ARBA" id="ARBA00023186"/>
    </source>
</evidence>
<reference evidence="4" key="1">
    <citation type="submission" date="2016-08" db="EMBL/GenBank/DDBJ databases">
        <authorList>
            <person name="Seilhamer J.J."/>
        </authorList>
    </citation>
    <scope>NUCLEOTIDE SEQUENCE</scope>
    <source>
        <strain evidence="4">86</strain>
    </source>
</reference>
<keyword evidence="3" id="KW-0143">Chaperone</keyword>
<dbReference type="InterPro" id="IPR042272">
    <property type="entry name" value="ATP12_ATP_synth-F1-assembly_N"/>
</dbReference>
<dbReference type="InterPro" id="IPR023335">
    <property type="entry name" value="ATP12_ortho_dom_sf"/>
</dbReference>
<evidence type="ECO:0000256" key="2">
    <source>
        <dbReference type="ARBA" id="ARBA00022946"/>
    </source>
</evidence>
<dbReference type="InterPro" id="IPR011419">
    <property type="entry name" value="ATP12_ATP_synth-F1-assembly"/>
</dbReference>
<dbReference type="GO" id="GO:0043461">
    <property type="term" value="P:proton-transporting ATP synthase complex assembly"/>
    <property type="evidence" value="ECO:0007669"/>
    <property type="project" value="InterPro"/>
</dbReference>
<accession>A0A212LAR5</accession>
<dbReference type="AlphaFoldDB" id="A0A212LAR5"/>
<dbReference type="SUPFAM" id="SSF160909">
    <property type="entry name" value="ATP12-like"/>
    <property type="match status" value="1"/>
</dbReference>
<keyword evidence="2" id="KW-0809">Transit peptide</keyword>
<organism evidence="4">
    <name type="scientific">uncultured Pleomorphomonas sp</name>
    <dbReference type="NCBI Taxonomy" id="442121"/>
    <lineage>
        <taxon>Bacteria</taxon>
        <taxon>Pseudomonadati</taxon>
        <taxon>Pseudomonadota</taxon>
        <taxon>Alphaproteobacteria</taxon>
        <taxon>Hyphomicrobiales</taxon>
        <taxon>Pleomorphomonadaceae</taxon>
        <taxon>Pleomorphomonas</taxon>
        <taxon>environmental samples</taxon>
    </lineage>
</organism>
<dbReference type="RefSeq" id="WP_288199801.1">
    <property type="nucleotide sequence ID" value="NZ_LT608334.1"/>
</dbReference>
<sequence length="256" mass="28166">MADLFEELAASFDPVLATERARANVQRVLPKRFYKVVSVEPADGLHRVLLDGKPVRTPGRNRLAVASLRAACALEAEWAGQGEFVDPMTMPLTRLVNSAIDGVSSEIEAVKDAVAAYAGSDLTCYRAGEPPRLDERQRVTWEPVLDWVRERFGTRPVATIGVMAVAQPPQLLAAIRAALPDDAIRLAAIEQVTSLTGSVFLALALMEKRLLPDDVWLAAHVDEDWNAELWGVDSEARLRRDFRRADFDAAALLLLD</sequence>
<evidence type="ECO:0000313" key="4">
    <source>
        <dbReference type="EMBL" id="SCM74663.1"/>
    </source>
</evidence>
<dbReference type="PANTHER" id="PTHR21013">
    <property type="entry name" value="ATP SYNTHASE MITOCHONDRIAL F1 COMPLEX ASSEMBLY FACTOR 2/ATP12 PROTEIN, MITOCHONDRIAL PRECURSOR"/>
    <property type="match status" value="1"/>
</dbReference>